<organism evidence="2">
    <name type="scientific">Lacrimispora sp. BS-2</name>
    <dbReference type="NCBI Taxonomy" id="3151850"/>
    <lineage>
        <taxon>Bacteria</taxon>
        <taxon>Bacillati</taxon>
        <taxon>Bacillota</taxon>
        <taxon>Clostridia</taxon>
        <taxon>Lachnospirales</taxon>
        <taxon>Lachnospiraceae</taxon>
        <taxon>Lacrimispora</taxon>
    </lineage>
</organism>
<keyword evidence="1" id="KW-0472">Membrane</keyword>
<reference evidence="2" key="1">
    <citation type="submission" date="2024-06" db="EMBL/GenBank/DDBJ databases">
        <title>Lacrimispora cavernae sp. nov., a novel anaerobe isolated from bat guano pile inside a cave.</title>
        <authorList>
            <person name="Miller S.L."/>
            <person name="Lu N."/>
            <person name="King J."/>
            <person name="Sankaranarayanan K."/>
            <person name="Lawson P.A."/>
        </authorList>
    </citation>
    <scope>NUCLEOTIDE SEQUENCE</scope>
    <source>
        <strain evidence="2">BS-2</strain>
    </source>
</reference>
<proteinExistence type="predicted"/>
<dbReference type="PANTHER" id="PTHR36832">
    <property type="entry name" value="SLR1174 PROTEIN-RELATED"/>
    <property type="match status" value="1"/>
</dbReference>
<feature type="transmembrane region" description="Helical" evidence="1">
    <location>
        <begin position="180"/>
        <end position="196"/>
    </location>
</feature>
<evidence type="ECO:0000256" key="1">
    <source>
        <dbReference type="SAM" id="Phobius"/>
    </source>
</evidence>
<dbReference type="AlphaFoldDB" id="A0AAU7PKF6"/>
<feature type="transmembrane region" description="Helical" evidence="1">
    <location>
        <begin position="111"/>
        <end position="134"/>
    </location>
</feature>
<sequence length="263" mass="29838">MKKIYYLLRITFITKFAYIKAFWFNLFGTIVSILIYYFLWKSVFLSRNELKGFTMAEMTTYVILSRILSSQFSGGINRELSEWIYKGNIIIELLRPINLITTLLSKRIGEFLFFLIFKGVPAGALGIFILNGVLPLDPIKFILFFLSIIISIGILFWIEVMVGLISLFTLNSYGVSSTKNALLSILSGGVIPLFLFPEKISVFLNYLPFAGMVSIPINIYLGKYNLIQSLKYIGLQVIWAFLLGILTVILYNSVIKKVVVQGG</sequence>
<name>A0AAU7PKF6_9FIRM</name>
<dbReference type="EMBL" id="CP157940">
    <property type="protein sequence ID" value="XBS52793.1"/>
    <property type="molecule type" value="Genomic_DNA"/>
</dbReference>
<accession>A0AAU7PKF6</accession>
<keyword evidence="1" id="KW-0812">Transmembrane</keyword>
<dbReference type="Pfam" id="PF06182">
    <property type="entry name" value="ABC2_membrane_6"/>
    <property type="match status" value="1"/>
</dbReference>
<dbReference type="RefSeq" id="WP_349944470.1">
    <property type="nucleotide sequence ID" value="NZ_CP157940.1"/>
</dbReference>
<protein>
    <submittedName>
        <fullName evidence="2">ABC-2 family transporter protein</fullName>
    </submittedName>
</protein>
<keyword evidence="1" id="KW-1133">Transmembrane helix</keyword>
<gene>
    <name evidence="2" type="ORF">ABFV83_13185</name>
</gene>
<evidence type="ECO:0000313" key="2">
    <source>
        <dbReference type="EMBL" id="XBS52793.1"/>
    </source>
</evidence>
<feature type="transmembrane region" description="Helical" evidence="1">
    <location>
        <begin position="203"/>
        <end position="221"/>
    </location>
</feature>
<feature type="transmembrane region" description="Helical" evidence="1">
    <location>
        <begin position="141"/>
        <end position="168"/>
    </location>
</feature>
<dbReference type="InterPro" id="IPR010390">
    <property type="entry name" value="ABC-2_transporter-like"/>
</dbReference>
<dbReference type="PANTHER" id="PTHR36832:SF1">
    <property type="entry name" value="SLR1174 PROTEIN"/>
    <property type="match status" value="1"/>
</dbReference>
<feature type="transmembrane region" description="Helical" evidence="1">
    <location>
        <begin position="21"/>
        <end position="40"/>
    </location>
</feature>
<feature type="transmembrane region" description="Helical" evidence="1">
    <location>
        <begin position="233"/>
        <end position="251"/>
    </location>
</feature>